<proteinExistence type="predicted"/>
<evidence type="ECO:0000313" key="1">
    <source>
        <dbReference type="EMBL" id="CCJ82639.1"/>
    </source>
</evidence>
<reference evidence="2" key="1">
    <citation type="journal article" date="2012" name="PLoS ONE">
        <title>Comparative analysis of genome sequences covering the seven cronobacter species.</title>
        <authorList>
            <person name="Joseph S."/>
            <person name="Desai P."/>
            <person name="Ji Y."/>
            <person name="Cummings C.A."/>
            <person name="Shih R."/>
            <person name="Degoricija L."/>
            <person name="Rico A."/>
            <person name="Brzoska P."/>
            <person name="Hamby S.E."/>
            <person name="Masood N."/>
            <person name="Hariri S."/>
            <person name="Sonbol H."/>
            <person name="Chuzhanova N."/>
            <person name="McClelland M."/>
            <person name="Furtado M.R."/>
            <person name="Forsythe S.J."/>
        </authorList>
    </citation>
    <scope>NUCLEOTIDE SEQUENCE [LARGE SCALE GENOMIC DNA]</scope>
    <source>
        <strain evidence="2">1210</strain>
    </source>
</reference>
<dbReference type="Proteomes" id="UP000009342">
    <property type="component" value="Unassembled WGS sequence"/>
</dbReference>
<organism evidence="1 2">
    <name type="scientific">Cronobacter dublinensis 1210</name>
    <dbReference type="NCBI Taxonomy" id="1208656"/>
    <lineage>
        <taxon>Bacteria</taxon>
        <taxon>Pseudomonadati</taxon>
        <taxon>Pseudomonadota</taxon>
        <taxon>Gammaproteobacteria</taxon>
        <taxon>Enterobacterales</taxon>
        <taxon>Enterobacteriaceae</taxon>
        <taxon>Cronobacter</taxon>
    </lineage>
</organism>
<comment type="caution">
    <text evidence="1">The sequence shown here is derived from an EMBL/GenBank/DDBJ whole genome shotgun (WGS) entry which is preliminary data.</text>
</comment>
<protein>
    <submittedName>
        <fullName evidence="1">Uncharacterized protein</fullName>
    </submittedName>
</protein>
<dbReference type="EMBL" id="CAKZ01000158">
    <property type="protein sequence ID" value="CCJ82639.1"/>
    <property type="molecule type" value="Genomic_DNA"/>
</dbReference>
<keyword evidence="2" id="KW-1185">Reference proteome</keyword>
<sequence length="371" mass="40418">MGHHAAAVVKSPLGGEIDLFVSAHASRVIDAALACDAQRIAALQRAAVLQPAVGGESQLASACAELACVAHAHAFFGAHQRDFIGVHAAERRDVHSESRFILRLRFHLSDRARRADLITPRHHVQLLRMDLRIDGHRLGDQLRVIALGVVEPFAFDIDAPAVNVEAFQLAVLHDRRAGGQRVAAGVNKAAAITGNARRVGYHDIRALACHFDKTVELARIAAVDLVEDHPRFLFAKPRVGRHHAAQLGAGIFVAVVEYRAASVNVEPGVGVAGDARCAGFLNIDLRQPVRRRYHGGLLLARRVAVRHDVRLSGQAHAARRKPERKGEWMKAYLAPDRCRAGTLTRATAAATARYLRHHHQHAAGFVKDQAI</sequence>
<name>A0ABM9QAV3_9ENTR</name>
<accession>A0ABM9QAV3</accession>
<gene>
    <name evidence="1" type="ORF">BN134_3406</name>
</gene>
<evidence type="ECO:0000313" key="2">
    <source>
        <dbReference type="Proteomes" id="UP000009342"/>
    </source>
</evidence>